<evidence type="ECO:0000259" key="5">
    <source>
        <dbReference type="Pfam" id="PF03328"/>
    </source>
</evidence>
<sequence length="299" mass="32371">MSINQLCQFPWRSMLYVPANVRRFVEKAHLRGADAIVLDLEDSVADGDKQEARRLIAEAAQSCRRGGDVIIRVNRPLDLVVRDIEAVVLPDVAALMLPKIDSASHVRLLAELVEAVELHRDMPVGHTRLIPMVETAAAFSRIFGIAAAHPRNIGLSLGGEDFALSTGADPLPEVFEYPKQHAAIAARAAGIAPVGTMGTVADYQNLETVRSIIAKSVRFGFEGGACIHPSIVPLLNEGFSPAPEAVAQAKRLLAAYREAAVAGRGSAYFEGKMIDAPIAERAERLIERARRFQRAQGVE</sequence>
<comment type="caution">
    <text evidence="6">The sequence shown here is derived from an EMBL/GenBank/DDBJ whole genome shotgun (WGS) entry which is preliminary data.</text>
</comment>
<dbReference type="Gene3D" id="3.20.20.60">
    <property type="entry name" value="Phosphoenolpyruvate-binding domains"/>
    <property type="match status" value="1"/>
</dbReference>
<dbReference type="InterPro" id="IPR015813">
    <property type="entry name" value="Pyrv/PenolPyrv_kinase-like_dom"/>
</dbReference>
<reference evidence="6 7" key="1">
    <citation type="submission" date="2023-03" db="EMBL/GenBank/DDBJ databases">
        <title>Fodinicurvata sp. CAU 1616 isolated from sea sendiment.</title>
        <authorList>
            <person name="Kim W."/>
        </authorList>
    </citation>
    <scope>NUCLEOTIDE SEQUENCE [LARGE SCALE GENOMIC DNA]</scope>
    <source>
        <strain evidence="6 7">CAU 1616</strain>
    </source>
</reference>
<name>A0ABT5YRA0_9PROT</name>
<comment type="similarity">
    <text evidence="2">Belongs to the HpcH/HpaI aldolase family.</text>
</comment>
<accession>A0ABT5YRA0</accession>
<organism evidence="6 7">
    <name type="scientific">Aquibaculum arenosum</name>
    <dbReference type="NCBI Taxonomy" id="3032591"/>
    <lineage>
        <taxon>Bacteria</taxon>
        <taxon>Pseudomonadati</taxon>
        <taxon>Pseudomonadota</taxon>
        <taxon>Alphaproteobacteria</taxon>
        <taxon>Rhodospirillales</taxon>
        <taxon>Rhodovibrionaceae</taxon>
        <taxon>Aquibaculum</taxon>
    </lineage>
</organism>
<dbReference type="EMBL" id="JARHUD010000012">
    <property type="protein sequence ID" value="MDF2097338.1"/>
    <property type="molecule type" value="Genomic_DNA"/>
</dbReference>
<dbReference type="PIRSF" id="PIRSF015582">
    <property type="entry name" value="Cit_lyase_B"/>
    <property type="match status" value="1"/>
</dbReference>
<keyword evidence="4" id="KW-0460">Magnesium</keyword>
<dbReference type="Pfam" id="PF03328">
    <property type="entry name" value="HpcH_HpaI"/>
    <property type="match status" value="1"/>
</dbReference>
<dbReference type="PANTHER" id="PTHR32308">
    <property type="entry name" value="LYASE BETA SUBUNIT, PUTATIVE (AFU_ORTHOLOGUE AFUA_4G13030)-RELATED"/>
    <property type="match status" value="1"/>
</dbReference>
<proteinExistence type="inferred from homology"/>
<keyword evidence="7" id="KW-1185">Reference proteome</keyword>
<dbReference type="InterPro" id="IPR011206">
    <property type="entry name" value="Citrate_lyase_beta/mcl1/mcl2"/>
</dbReference>
<dbReference type="GO" id="GO:0016829">
    <property type="term" value="F:lyase activity"/>
    <property type="evidence" value="ECO:0007669"/>
    <property type="project" value="UniProtKB-KW"/>
</dbReference>
<protein>
    <submittedName>
        <fullName evidence="6">CoA ester lyase</fullName>
    </submittedName>
</protein>
<dbReference type="InterPro" id="IPR040442">
    <property type="entry name" value="Pyrv_kinase-like_dom_sf"/>
</dbReference>
<evidence type="ECO:0000256" key="2">
    <source>
        <dbReference type="ARBA" id="ARBA00005568"/>
    </source>
</evidence>
<dbReference type="PANTHER" id="PTHR32308:SF1">
    <property type="entry name" value="HPCH_HPAI ALDOLASE_CITRATE LYASE DOMAIN-CONTAINING PROTEIN"/>
    <property type="match status" value="1"/>
</dbReference>
<evidence type="ECO:0000256" key="1">
    <source>
        <dbReference type="ARBA" id="ARBA00001946"/>
    </source>
</evidence>
<evidence type="ECO:0000313" key="7">
    <source>
        <dbReference type="Proteomes" id="UP001215503"/>
    </source>
</evidence>
<dbReference type="RefSeq" id="WP_275824123.1">
    <property type="nucleotide sequence ID" value="NZ_JARHUD010000012.1"/>
</dbReference>
<keyword evidence="6" id="KW-0456">Lyase</keyword>
<keyword evidence="3" id="KW-0479">Metal-binding</keyword>
<dbReference type="InterPro" id="IPR005000">
    <property type="entry name" value="Aldolase/citrate-lyase_domain"/>
</dbReference>
<feature type="domain" description="HpcH/HpaI aldolase/citrate lyase" evidence="5">
    <location>
        <begin position="12"/>
        <end position="229"/>
    </location>
</feature>
<evidence type="ECO:0000256" key="4">
    <source>
        <dbReference type="ARBA" id="ARBA00022842"/>
    </source>
</evidence>
<evidence type="ECO:0000313" key="6">
    <source>
        <dbReference type="EMBL" id="MDF2097338.1"/>
    </source>
</evidence>
<gene>
    <name evidence="6" type="ORF">P2G67_15260</name>
</gene>
<comment type="cofactor">
    <cofactor evidence="1">
        <name>Mg(2+)</name>
        <dbReference type="ChEBI" id="CHEBI:18420"/>
    </cofactor>
</comment>
<dbReference type="Proteomes" id="UP001215503">
    <property type="component" value="Unassembled WGS sequence"/>
</dbReference>
<evidence type="ECO:0000256" key="3">
    <source>
        <dbReference type="ARBA" id="ARBA00022723"/>
    </source>
</evidence>
<dbReference type="SUPFAM" id="SSF51621">
    <property type="entry name" value="Phosphoenolpyruvate/pyruvate domain"/>
    <property type="match status" value="1"/>
</dbReference>